<protein>
    <submittedName>
        <fullName evidence="1">Uncharacterized protein</fullName>
    </submittedName>
</protein>
<name>A0A4U1J990_9BACT</name>
<dbReference type="Proteomes" id="UP000309215">
    <property type="component" value="Unassembled WGS sequence"/>
</dbReference>
<gene>
    <name evidence="1" type="ORF">E8A74_22075</name>
</gene>
<reference evidence="1 2" key="1">
    <citation type="submission" date="2019-04" db="EMBL/GenBank/DDBJ databases">
        <authorList>
            <person name="Li Y."/>
            <person name="Wang J."/>
        </authorList>
    </citation>
    <scope>NUCLEOTIDE SEQUENCE [LARGE SCALE GENOMIC DNA]</scope>
    <source>
        <strain evidence="1 2">DSM 14668</strain>
    </source>
</reference>
<evidence type="ECO:0000313" key="1">
    <source>
        <dbReference type="EMBL" id="TKD04960.1"/>
    </source>
</evidence>
<dbReference type="RefSeq" id="WP_170229285.1">
    <property type="nucleotide sequence ID" value="NZ_SSMQ01000023.1"/>
</dbReference>
<dbReference type="AlphaFoldDB" id="A0A4U1J990"/>
<keyword evidence="2" id="KW-1185">Reference proteome</keyword>
<comment type="caution">
    <text evidence="1">The sequence shown here is derived from an EMBL/GenBank/DDBJ whole genome shotgun (WGS) entry which is preliminary data.</text>
</comment>
<dbReference type="EMBL" id="SSMQ01000023">
    <property type="protein sequence ID" value="TKD04960.1"/>
    <property type="molecule type" value="Genomic_DNA"/>
</dbReference>
<organism evidence="1 2">
    <name type="scientific">Polyangium fumosum</name>
    <dbReference type="NCBI Taxonomy" id="889272"/>
    <lineage>
        <taxon>Bacteria</taxon>
        <taxon>Pseudomonadati</taxon>
        <taxon>Myxococcota</taxon>
        <taxon>Polyangia</taxon>
        <taxon>Polyangiales</taxon>
        <taxon>Polyangiaceae</taxon>
        <taxon>Polyangium</taxon>
    </lineage>
</organism>
<proteinExistence type="predicted"/>
<accession>A0A4U1J990</accession>
<evidence type="ECO:0000313" key="2">
    <source>
        <dbReference type="Proteomes" id="UP000309215"/>
    </source>
</evidence>
<sequence length="301" mass="33782">MKTKVKISFHGHHVPGGEQAILAPAGCGTDVVTVHDYKALRQVLVDVTMAVDDPRLPLLLQLLLAYKVEWFEDRWDEYTDDDFESAHLILVTDTFEICVLGGPRFGTEYDLSNACPACGAGMRQTSAYVLDGADAESMGKLGTFRAVDSYSDILVDHRLAETLEGAGLSGLSFQSVYARQEDMRQIKLPWRQMWASHTLPPMSRQSTGVSWDRVCKSCGHSKVEMTHPGPLRVAYRIQDLIGAKDVNRMWEHFGLARWNGDLKTAVLSQPKFLVTPKVWRIFRDAGVTGFQWLPIRVVEEE</sequence>